<feature type="region of interest" description="Disordered" evidence="1">
    <location>
        <begin position="1"/>
        <end position="28"/>
    </location>
</feature>
<accession>A0AAE3EJ45</accession>
<reference evidence="2" key="1">
    <citation type="submission" date="2021-08" db="EMBL/GenBank/DDBJ databases">
        <title>Comparative analyses of Brucepasteria parasyntrophica and Teretinema zuelzerae.</title>
        <authorList>
            <person name="Song Y."/>
            <person name="Brune A."/>
        </authorList>
    </citation>
    <scope>NUCLEOTIDE SEQUENCE</scope>
    <source>
        <strain evidence="2">DSM 1903</strain>
    </source>
</reference>
<sequence length="153" mass="17323">MAPPRKTIQELKETGNYRPSRQGKRTEVQGTASDKIVISIPKSYDKVTAAEFKRVAGFLKKNGVLTVMDLTSLYEAFNVYAENQRVYTVLKETPVTSEIYKRLSTLYSTGVKTFNQIIKQFGAVPSERTKVSDLMNKKKVEKKNPLLEALKND</sequence>
<keyword evidence="3" id="KW-1185">Reference proteome</keyword>
<dbReference type="Proteomes" id="UP001198163">
    <property type="component" value="Unassembled WGS sequence"/>
</dbReference>
<dbReference type="EMBL" id="JAINWA010000003">
    <property type="protein sequence ID" value="MCD1654726.1"/>
    <property type="molecule type" value="Genomic_DNA"/>
</dbReference>
<name>A0AAE3EJ45_9SPIR</name>
<organism evidence="2 3">
    <name type="scientific">Teretinema zuelzerae</name>
    <dbReference type="NCBI Taxonomy" id="156"/>
    <lineage>
        <taxon>Bacteria</taxon>
        <taxon>Pseudomonadati</taxon>
        <taxon>Spirochaetota</taxon>
        <taxon>Spirochaetia</taxon>
        <taxon>Spirochaetales</taxon>
        <taxon>Treponemataceae</taxon>
        <taxon>Teretinema</taxon>
    </lineage>
</organism>
<evidence type="ECO:0000313" key="3">
    <source>
        <dbReference type="Proteomes" id="UP001198163"/>
    </source>
</evidence>
<dbReference type="RefSeq" id="WP_230755228.1">
    <property type="nucleotide sequence ID" value="NZ_JAINWA010000003.1"/>
</dbReference>
<comment type="caution">
    <text evidence="2">The sequence shown here is derived from an EMBL/GenBank/DDBJ whole genome shotgun (WGS) entry which is preliminary data.</text>
</comment>
<protein>
    <submittedName>
        <fullName evidence="2">P27 family phage terminase small subunit</fullName>
    </submittedName>
</protein>
<evidence type="ECO:0000256" key="1">
    <source>
        <dbReference type="SAM" id="MobiDB-lite"/>
    </source>
</evidence>
<proteinExistence type="predicted"/>
<gene>
    <name evidence="2" type="ORF">K7J14_08405</name>
</gene>
<evidence type="ECO:0000313" key="2">
    <source>
        <dbReference type="EMBL" id="MCD1654726.1"/>
    </source>
</evidence>
<dbReference type="AlphaFoldDB" id="A0AAE3EJ45"/>